<dbReference type="EC" id="2.8.2.-" evidence="5"/>
<evidence type="ECO:0000313" key="7">
    <source>
        <dbReference type="Ensembl" id="ENSPCEP00000016622.1"/>
    </source>
</evidence>
<evidence type="ECO:0000256" key="1">
    <source>
        <dbReference type="ARBA" id="ARBA00004496"/>
    </source>
</evidence>
<dbReference type="GO" id="GO:0005737">
    <property type="term" value="C:cytoplasm"/>
    <property type="evidence" value="ECO:0007669"/>
    <property type="project" value="UniProtKB-SubCell"/>
</dbReference>
<accession>A0A8C8SA59</accession>
<dbReference type="GO" id="GO:0008146">
    <property type="term" value="F:sulfotransferase activity"/>
    <property type="evidence" value="ECO:0007669"/>
    <property type="project" value="InterPro"/>
</dbReference>
<proteinExistence type="inferred from homology"/>
<name>A0A8C8SA59_9SAUR</name>
<dbReference type="Proteomes" id="UP000694393">
    <property type="component" value="Unplaced"/>
</dbReference>
<evidence type="ECO:0000256" key="2">
    <source>
        <dbReference type="ARBA" id="ARBA00005771"/>
    </source>
</evidence>
<evidence type="ECO:0000313" key="8">
    <source>
        <dbReference type="Proteomes" id="UP000694393"/>
    </source>
</evidence>
<dbReference type="InterPro" id="IPR027417">
    <property type="entry name" value="P-loop_NTPase"/>
</dbReference>
<reference evidence="7" key="2">
    <citation type="submission" date="2025-09" db="UniProtKB">
        <authorList>
            <consortium name="Ensembl"/>
        </authorList>
    </citation>
    <scope>IDENTIFICATION</scope>
</reference>
<dbReference type="FunFam" id="3.40.50.300:FF:000433">
    <property type="entry name" value="Estrogen sulfotransferase"/>
    <property type="match status" value="1"/>
</dbReference>
<keyword evidence="4 5" id="KW-0808">Transferase</keyword>
<reference evidence="7" key="1">
    <citation type="submission" date="2025-08" db="UniProtKB">
        <authorList>
            <consortium name="Ensembl"/>
        </authorList>
    </citation>
    <scope>IDENTIFICATION</scope>
</reference>
<keyword evidence="8" id="KW-1185">Reference proteome</keyword>
<dbReference type="SUPFAM" id="SSF52540">
    <property type="entry name" value="P-loop containing nucleoside triphosphate hydrolases"/>
    <property type="match status" value="1"/>
</dbReference>
<dbReference type="AlphaFoldDB" id="A0A8C8SA59"/>
<evidence type="ECO:0000256" key="3">
    <source>
        <dbReference type="ARBA" id="ARBA00022490"/>
    </source>
</evidence>
<keyword evidence="3" id="KW-0963">Cytoplasm</keyword>
<sequence length="402" mass="46184">MFPGLPETFITASAPARCQSLLTRSPHCPAPQLRQCSSLPTHSPHCPSLPTHSPALLPTLPPSAGAPHAACPRLLMPLIPDPQPSTSPGGGRSLQNAKLLFNPFSPRMQPAKEPPRPAMIPIRGVPMIKHFAENWGEVERFQAQPDDLLISTYPKSGTTWISEIIDMIYNDGDIEKCKQDPIYMRVPFLEFAVPDIPTGVELLQKRSSQRLVKTHLPVQLLPPSFWEKDCKMIYMARNPKDVAVSYYYFYQMAKVHPDPGPWDKFLDDFMAGEVTFGSWYQHVRGWWDKRKEQRMLYLFYEDMKEDPRREIRKVLEFLGRPLSEELVEAIARHTTFAEMQQNFMANYRTIPTNVMDHSISPFMRKGVTGDWKTQFTVAQNERFDANYERQMEGTDLCFRLEI</sequence>
<dbReference type="PANTHER" id="PTHR11783">
    <property type="entry name" value="SULFOTRANSFERASE SULT"/>
    <property type="match status" value="1"/>
</dbReference>
<evidence type="ECO:0000256" key="4">
    <source>
        <dbReference type="ARBA" id="ARBA00022679"/>
    </source>
</evidence>
<dbReference type="Ensembl" id="ENSPCET00000017207.1">
    <property type="protein sequence ID" value="ENSPCEP00000016622.1"/>
    <property type="gene ID" value="ENSPCEG00000013061.1"/>
</dbReference>
<protein>
    <recommendedName>
        <fullName evidence="5">Sulfotransferase</fullName>
        <ecNumber evidence="5">2.8.2.-</ecNumber>
    </recommendedName>
</protein>
<dbReference type="Gene3D" id="3.40.50.300">
    <property type="entry name" value="P-loop containing nucleotide triphosphate hydrolases"/>
    <property type="match status" value="1"/>
</dbReference>
<comment type="similarity">
    <text evidence="2 5">Belongs to the sulfotransferase 1 family.</text>
</comment>
<dbReference type="Pfam" id="PF00685">
    <property type="entry name" value="Sulfotransfer_1"/>
    <property type="match status" value="1"/>
</dbReference>
<organism evidence="7 8">
    <name type="scientific">Pelusios castaneus</name>
    <name type="common">West African mud turtle</name>
    <dbReference type="NCBI Taxonomy" id="367368"/>
    <lineage>
        <taxon>Eukaryota</taxon>
        <taxon>Metazoa</taxon>
        <taxon>Chordata</taxon>
        <taxon>Craniata</taxon>
        <taxon>Vertebrata</taxon>
        <taxon>Euteleostomi</taxon>
        <taxon>Archelosauria</taxon>
        <taxon>Testudinata</taxon>
        <taxon>Testudines</taxon>
        <taxon>Pleurodira</taxon>
        <taxon>Pelomedusidae</taxon>
        <taxon>Pelusios</taxon>
    </lineage>
</organism>
<feature type="domain" description="Sulfotransferase" evidence="6">
    <location>
        <begin position="145"/>
        <end position="394"/>
    </location>
</feature>
<comment type="subcellular location">
    <subcellularLocation>
        <location evidence="1">Cytoplasm</location>
    </subcellularLocation>
</comment>
<dbReference type="InterPro" id="IPR000863">
    <property type="entry name" value="Sulfotransferase_dom"/>
</dbReference>
<evidence type="ECO:0000256" key="5">
    <source>
        <dbReference type="RuleBase" id="RU361155"/>
    </source>
</evidence>
<evidence type="ECO:0000259" key="6">
    <source>
        <dbReference type="Pfam" id="PF00685"/>
    </source>
</evidence>